<feature type="domain" description="Glutaredoxin" evidence="4">
    <location>
        <begin position="184"/>
        <end position="249"/>
    </location>
</feature>
<dbReference type="OrthoDB" id="423313at2759"/>
<dbReference type="CDD" id="cd03419">
    <property type="entry name" value="GRX_GRXh_1_2_like"/>
    <property type="match status" value="1"/>
</dbReference>
<dbReference type="Gene3D" id="3.40.30.10">
    <property type="entry name" value="Glutaredoxin"/>
    <property type="match status" value="1"/>
</dbReference>
<protein>
    <submittedName>
        <fullName evidence="5">Monothiol glutaredoxin-7</fullName>
    </submittedName>
</protein>
<accession>A0A2G5I8S0</accession>
<dbReference type="Proteomes" id="UP001302367">
    <property type="component" value="Chromosome 1"/>
</dbReference>
<evidence type="ECO:0000313" key="6">
    <source>
        <dbReference type="EMBL" id="WPA95418.1"/>
    </source>
</evidence>
<evidence type="ECO:0000256" key="1">
    <source>
        <dbReference type="ARBA" id="ARBA00009630"/>
    </source>
</evidence>
<dbReference type="InterPro" id="IPR011899">
    <property type="entry name" value="Glutaredoxin_euk/vir"/>
</dbReference>
<dbReference type="NCBIfam" id="TIGR02180">
    <property type="entry name" value="GRX_euk"/>
    <property type="match status" value="1"/>
</dbReference>
<feature type="transmembrane region" description="Helical" evidence="3">
    <location>
        <begin position="7"/>
        <end position="26"/>
    </location>
</feature>
<dbReference type="PANTHER" id="PTHR45694:SF5">
    <property type="entry name" value="GLUTAREDOXIN 2"/>
    <property type="match status" value="1"/>
</dbReference>
<dbReference type="EMBL" id="CP134184">
    <property type="protein sequence ID" value="WPA95418.1"/>
    <property type="molecule type" value="Genomic_DNA"/>
</dbReference>
<dbReference type="Pfam" id="PF00462">
    <property type="entry name" value="Glutaredoxin"/>
    <property type="match status" value="1"/>
</dbReference>
<name>A0A2G5I8S0_CERBT</name>
<reference evidence="6 8" key="2">
    <citation type="submission" date="2023-09" db="EMBL/GenBank/DDBJ databases">
        <title>Complete-Gapless Cercospora beticola genome.</title>
        <authorList>
            <person name="Wyatt N.A."/>
            <person name="Spanner R.E."/>
            <person name="Bolton M.D."/>
        </authorList>
    </citation>
    <scope>NUCLEOTIDE SEQUENCE [LARGE SCALE GENOMIC DNA]</scope>
    <source>
        <strain evidence="6">Cb09-40</strain>
    </source>
</reference>
<keyword evidence="3" id="KW-1133">Transmembrane helix</keyword>
<dbReference type="Proteomes" id="UP000230605">
    <property type="component" value="Chromosome 1"/>
</dbReference>
<dbReference type="InterPro" id="IPR036249">
    <property type="entry name" value="Thioredoxin-like_sf"/>
</dbReference>
<evidence type="ECO:0000313" key="7">
    <source>
        <dbReference type="Proteomes" id="UP000230605"/>
    </source>
</evidence>
<keyword evidence="8" id="KW-1185">Reference proteome</keyword>
<dbReference type="AlphaFoldDB" id="A0A2G5I8S0"/>
<dbReference type="GO" id="GO:0004362">
    <property type="term" value="F:glutathione-disulfide reductase (NADPH) activity"/>
    <property type="evidence" value="ECO:0007669"/>
    <property type="project" value="UniProtKB-ARBA"/>
</dbReference>
<organism evidence="5 7">
    <name type="scientific">Cercospora beticola</name>
    <name type="common">Sugarbeet leaf spot fungus</name>
    <dbReference type="NCBI Taxonomy" id="122368"/>
    <lineage>
        <taxon>Eukaryota</taxon>
        <taxon>Fungi</taxon>
        <taxon>Dikarya</taxon>
        <taxon>Ascomycota</taxon>
        <taxon>Pezizomycotina</taxon>
        <taxon>Dothideomycetes</taxon>
        <taxon>Dothideomycetidae</taxon>
        <taxon>Mycosphaerellales</taxon>
        <taxon>Mycosphaerellaceae</taxon>
        <taxon>Cercospora</taxon>
    </lineage>
</organism>
<evidence type="ECO:0000256" key="2">
    <source>
        <dbReference type="SAM" id="MobiDB-lite"/>
    </source>
</evidence>
<evidence type="ECO:0000259" key="4">
    <source>
        <dbReference type="Pfam" id="PF00462"/>
    </source>
</evidence>
<gene>
    <name evidence="5" type="ORF">CB0940_00017</name>
    <name evidence="6" type="ORF">RHO25_000017</name>
</gene>
<feature type="region of interest" description="Disordered" evidence="2">
    <location>
        <begin position="137"/>
        <end position="169"/>
    </location>
</feature>
<evidence type="ECO:0000313" key="5">
    <source>
        <dbReference type="EMBL" id="PIB00863.1"/>
    </source>
</evidence>
<evidence type="ECO:0000313" key="8">
    <source>
        <dbReference type="Proteomes" id="UP001302367"/>
    </source>
</evidence>
<comment type="similarity">
    <text evidence="1">Belongs to the glutaredoxin family. Monothiol subfamily.</text>
</comment>
<reference evidence="5 7" key="1">
    <citation type="submission" date="2015-10" db="EMBL/GenBank/DDBJ databases">
        <title>The cercosporin biosynthetic gene cluster was horizontally transferred to several fungal lineages and shown to be expanded in Cercospora beticola based on microsynteny with recipient genomes.</title>
        <authorList>
            <person name="De Jonge R."/>
            <person name="Ebert M.K."/>
            <person name="Suttle J.C."/>
            <person name="Jurick Ii W.M."/>
            <person name="Secor G.A."/>
            <person name="Thomma B.P."/>
            <person name="Van De Peer Y."/>
            <person name="Bolton M.D."/>
        </authorList>
    </citation>
    <scope>NUCLEOTIDE SEQUENCE [LARGE SCALE GENOMIC DNA]</scope>
    <source>
        <strain evidence="5 7">09-40</strain>
    </source>
</reference>
<evidence type="ECO:0000256" key="3">
    <source>
        <dbReference type="SAM" id="Phobius"/>
    </source>
</evidence>
<dbReference type="GO" id="GO:0005801">
    <property type="term" value="C:cis-Golgi network"/>
    <property type="evidence" value="ECO:0007669"/>
    <property type="project" value="UniProtKB-ARBA"/>
</dbReference>
<dbReference type="FunFam" id="3.40.30.10:FF:000093">
    <property type="entry name" value="Glutaredoxin 2"/>
    <property type="match status" value="1"/>
</dbReference>
<dbReference type="PANTHER" id="PTHR45694">
    <property type="entry name" value="GLUTAREDOXIN 2"/>
    <property type="match status" value="1"/>
</dbReference>
<dbReference type="EMBL" id="LKMD01000100">
    <property type="protein sequence ID" value="PIB00863.1"/>
    <property type="molecule type" value="Genomic_DNA"/>
</dbReference>
<dbReference type="SUPFAM" id="SSF52833">
    <property type="entry name" value="Thioredoxin-like"/>
    <property type="match status" value="1"/>
</dbReference>
<dbReference type="PRINTS" id="PR00160">
    <property type="entry name" value="GLUTAREDOXIN"/>
</dbReference>
<sequence>MPSTRQFRTIGLIAFLTIAIIYYLSYGASNTHESAFYTRTRAAIDRKKSALERDRVVADERDRAERVERLRKEHDKAVADDEAADLTSSESKTKAKVEPAYTEVVAGGEKRVKGQKPLMRPGNEKVVEGVPEGIADDDGVAKVGNVKKPKTATEDEDEEAARKKRKEEEEIETELNDILRKGPIIVFSKSYCPYSKKAKHILLDLYEITPKPYVVELDIHELGPGLQRHLAKSTGRRTVPNVLVNGKSIGGGDDIEELHESGKLAETLKSMGGKRVMGVDRKKD</sequence>
<keyword evidence="3" id="KW-0472">Membrane</keyword>
<dbReference type="GO" id="GO:0005796">
    <property type="term" value="C:Golgi lumen"/>
    <property type="evidence" value="ECO:0007669"/>
    <property type="project" value="TreeGrafter"/>
</dbReference>
<feature type="region of interest" description="Disordered" evidence="2">
    <location>
        <begin position="72"/>
        <end position="95"/>
    </location>
</feature>
<dbReference type="PROSITE" id="PS51354">
    <property type="entry name" value="GLUTAREDOXIN_2"/>
    <property type="match status" value="1"/>
</dbReference>
<proteinExistence type="inferred from homology"/>
<dbReference type="InterPro" id="IPR014025">
    <property type="entry name" value="Glutaredoxin_subgr"/>
</dbReference>
<dbReference type="InterPro" id="IPR002109">
    <property type="entry name" value="Glutaredoxin"/>
</dbReference>
<dbReference type="GO" id="GO:0000324">
    <property type="term" value="C:fungal-type vacuole"/>
    <property type="evidence" value="ECO:0007669"/>
    <property type="project" value="TreeGrafter"/>
</dbReference>
<dbReference type="GO" id="GO:0034599">
    <property type="term" value="P:cellular response to oxidative stress"/>
    <property type="evidence" value="ECO:0007669"/>
    <property type="project" value="TreeGrafter"/>
</dbReference>
<keyword evidence="3" id="KW-0812">Transmembrane</keyword>